<dbReference type="Proteomes" id="UP001431963">
    <property type="component" value="Unassembled WGS sequence"/>
</dbReference>
<organism evidence="3 4">
    <name type="scientific">Gemmobacter denitrificans</name>
    <dbReference type="NCBI Taxonomy" id="3123040"/>
    <lineage>
        <taxon>Bacteria</taxon>
        <taxon>Pseudomonadati</taxon>
        <taxon>Pseudomonadota</taxon>
        <taxon>Alphaproteobacteria</taxon>
        <taxon>Rhodobacterales</taxon>
        <taxon>Paracoccaceae</taxon>
        <taxon>Gemmobacter</taxon>
    </lineage>
</organism>
<protein>
    <recommendedName>
        <fullName evidence="5">dCTP deaminase</fullName>
    </recommendedName>
</protein>
<dbReference type="RefSeq" id="WP_335424872.1">
    <property type="nucleotide sequence ID" value="NZ_JBALHR010000013.1"/>
</dbReference>
<evidence type="ECO:0000313" key="4">
    <source>
        <dbReference type="Proteomes" id="UP001431963"/>
    </source>
</evidence>
<reference evidence="3" key="1">
    <citation type="submission" date="2024-02" db="EMBL/GenBank/DDBJ databases">
        <title>Genome sequences of strain Gemmobacter sp. JM10B15.</title>
        <authorList>
            <person name="Zhang M."/>
        </authorList>
    </citation>
    <scope>NUCLEOTIDE SEQUENCE</scope>
    <source>
        <strain evidence="3">JM10B15</strain>
    </source>
</reference>
<evidence type="ECO:0000256" key="1">
    <source>
        <dbReference type="ARBA" id="ARBA00022801"/>
    </source>
</evidence>
<gene>
    <name evidence="3" type="ORF">V6590_16975</name>
</gene>
<evidence type="ECO:0000256" key="2">
    <source>
        <dbReference type="ARBA" id="ARBA00023080"/>
    </source>
</evidence>
<evidence type="ECO:0008006" key="5">
    <source>
        <dbReference type="Google" id="ProtNLM"/>
    </source>
</evidence>
<accession>A0ABU8BYQ3</accession>
<dbReference type="InterPro" id="IPR033704">
    <property type="entry name" value="dUTPase_trimeric"/>
</dbReference>
<dbReference type="InterPro" id="IPR036157">
    <property type="entry name" value="dUTPase-like_sf"/>
</dbReference>
<keyword evidence="2" id="KW-0546">Nucleotide metabolism</keyword>
<dbReference type="CDD" id="cd07557">
    <property type="entry name" value="trimeric_dUTPase"/>
    <property type="match status" value="1"/>
</dbReference>
<comment type="caution">
    <text evidence="3">The sequence shown here is derived from an EMBL/GenBank/DDBJ whole genome shotgun (WGS) entry which is preliminary data.</text>
</comment>
<dbReference type="SUPFAM" id="SSF51283">
    <property type="entry name" value="dUTPase-like"/>
    <property type="match status" value="1"/>
</dbReference>
<dbReference type="EMBL" id="JBALHR010000013">
    <property type="protein sequence ID" value="MEH7829845.1"/>
    <property type="molecule type" value="Genomic_DNA"/>
</dbReference>
<dbReference type="Gene3D" id="2.70.40.10">
    <property type="match status" value="1"/>
</dbReference>
<name>A0ABU8BYQ3_9RHOB</name>
<proteinExistence type="predicted"/>
<evidence type="ECO:0000313" key="3">
    <source>
        <dbReference type="EMBL" id="MEH7829845.1"/>
    </source>
</evidence>
<keyword evidence="1" id="KW-0378">Hydrolase</keyword>
<sequence>MLSDTQILDEIAAGSVGISPFNRENLRPSSYTLTLSSKILVPAYASGPVDLRDQSTYPSFSQESLGDEGFVLEPGAFVLAGSNEKISLSRSISATLRNLTGLSRLGISTEIASLVSPGFGERSAKNITLELKNFSPFAVRIFSGMRACHMIFFKMSKEAQLGYDVDVGVHDSIDAPAVSKFWEYFQ</sequence>
<dbReference type="PANTHER" id="PTHR42680:SF3">
    <property type="entry name" value="DCTP DEAMINASE"/>
    <property type="match status" value="1"/>
</dbReference>
<dbReference type="Pfam" id="PF22769">
    <property type="entry name" value="DCD"/>
    <property type="match status" value="1"/>
</dbReference>
<dbReference type="PANTHER" id="PTHR42680">
    <property type="entry name" value="DCTP DEAMINASE"/>
    <property type="match status" value="1"/>
</dbReference>
<dbReference type="InterPro" id="IPR011962">
    <property type="entry name" value="dCTP_deaminase"/>
</dbReference>
<keyword evidence="4" id="KW-1185">Reference proteome</keyword>